<comment type="similarity">
    <text evidence="1">Belongs to the dUTPase family.</text>
</comment>
<feature type="non-terminal residue" evidence="5">
    <location>
        <position position="1"/>
    </location>
</feature>
<protein>
    <recommendedName>
        <fullName evidence="2">dUTP diphosphatase</fullName>
        <ecNumber evidence="2">3.6.1.23</ecNumber>
    </recommendedName>
</protein>
<proteinExistence type="inferred from homology"/>
<dbReference type="PANTHER" id="PTHR11241:SF0">
    <property type="entry name" value="DEOXYURIDINE 5'-TRIPHOSPHATE NUCLEOTIDOHYDROLASE"/>
    <property type="match status" value="1"/>
</dbReference>
<name>A0A3G5AGN2_9VIRU</name>
<dbReference type="InterPro" id="IPR008181">
    <property type="entry name" value="dUTPase"/>
</dbReference>
<evidence type="ECO:0000256" key="1">
    <source>
        <dbReference type="ARBA" id="ARBA00006581"/>
    </source>
</evidence>
<evidence type="ECO:0000256" key="3">
    <source>
        <dbReference type="ARBA" id="ARBA00023080"/>
    </source>
</evidence>
<evidence type="ECO:0000259" key="4">
    <source>
        <dbReference type="Pfam" id="PF00692"/>
    </source>
</evidence>
<dbReference type="Gene3D" id="2.70.40.10">
    <property type="match status" value="1"/>
</dbReference>
<dbReference type="GO" id="GO:0004170">
    <property type="term" value="F:dUTP diphosphatase activity"/>
    <property type="evidence" value="ECO:0007669"/>
    <property type="project" value="UniProtKB-EC"/>
</dbReference>
<evidence type="ECO:0000313" key="5">
    <source>
        <dbReference type="EMBL" id="AYV86386.1"/>
    </source>
</evidence>
<organism evidence="5">
    <name type="scientific">Solumvirus sp</name>
    <dbReference type="NCBI Taxonomy" id="2487773"/>
    <lineage>
        <taxon>Viruses</taxon>
        <taxon>Pithoviruses</taxon>
    </lineage>
</organism>
<dbReference type="GO" id="GO:0006226">
    <property type="term" value="P:dUMP biosynthetic process"/>
    <property type="evidence" value="ECO:0007669"/>
    <property type="project" value="InterPro"/>
</dbReference>
<accession>A0A3G5AGN2</accession>
<dbReference type="EC" id="3.6.1.23" evidence="2"/>
<dbReference type="InterPro" id="IPR036157">
    <property type="entry name" value="dUTPase-like_sf"/>
</dbReference>
<dbReference type="PANTHER" id="PTHR11241">
    <property type="entry name" value="DEOXYURIDINE 5'-TRIPHOSPHATE NUCLEOTIDOHYDROLASE"/>
    <property type="match status" value="1"/>
</dbReference>
<dbReference type="GO" id="GO:0046081">
    <property type="term" value="P:dUTP catabolic process"/>
    <property type="evidence" value="ECO:0007669"/>
    <property type="project" value="InterPro"/>
</dbReference>
<keyword evidence="5" id="KW-0378">Hydrolase</keyword>
<keyword evidence="3" id="KW-0546">Nucleotide metabolism</keyword>
<evidence type="ECO:0000256" key="2">
    <source>
        <dbReference type="ARBA" id="ARBA00012379"/>
    </source>
</evidence>
<dbReference type="SUPFAM" id="SSF51283">
    <property type="entry name" value="dUTPase-like"/>
    <property type="match status" value="1"/>
</dbReference>
<reference evidence="5" key="1">
    <citation type="submission" date="2018-10" db="EMBL/GenBank/DDBJ databases">
        <title>Hidden diversity of soil giant viruses.</title>
        <authorList>
            <person name="Schulz F."/>
            <person name="Alteio L."/>
            <person name="Goudeau D."/>
            <person name="Ryan E.M."/>
            <person name="Malmstrom R.R."/>
            <person name="Blanchard J."/>
            <person name="Woyke T."/>
        </authorList>
    </citation>
    <scope>NUCLEOTIDE SEQUENCE</scope>
    <source>
        <strain evidence="5">SMV1</strain>
    </source>
</reference>
<dbReference type="Pfam" id="PF00692">
    <property type="entry name" value="dUTPase"/>
    <property type="match status" value="1"/>
</dbReference>
<gene>
    <name evidence="5" type="ORF">Solumvirus7_1</name>
</gene>
<feature type="domain" description="dUTPase-like" evidence="4">
    <location>
        <begin position="3"/>
        <end position="44"/>
    </location>
</feature>
<sequence>KDYDVKIGDRIAQLILIPVAYAGIVKVESLDDTDRSAGGFGSTGR</sequence>
<dbReference type="EMBL" id="MK072504">
    <property type="protein sequence ID" value="AYV86386.1"/>
    <property type="molecule type" value="Genomic_DNA"/>
</dbReference>
<dbReference type="InterPro" id="IPR029054">
    <property type="entry name" value="dUTPase-like"/>
</dbReference>
<dbReference type="GO" id="GO:0000287">
    <property type="term" value="F:magnesium ion binding"/>
    <property type="evidence" value="ECO:0007669"/>
    <property type="project" value="InterPro"/>
</dbReference>